<protein>
    <submittedName>
        <fullName evidence="1">Uncharacterized protein</fullName>
    </submittedName>
</protein>
<dbReference type="Proteomes" id="UP001196413">
    <property type="component" value="Unassembled WGS sequence"/>
</dbReference>
<dbReference type="EMBL" id="JAHQIW010000375">
    <property type="protein sequence ID" value="KAJ1347734.1"/>
    <property type="molecule type" value="Genomic_DNA"/>
</dbReference>
<gene>
    <name evidence="1" type="ORF">KIN20_002876</name>
</gene>
<proteinExistence type="predicted"/>
<evidence type="ECO:0000313" key="1">
    <source>
        <dbReference type="EMBL" id="KAJ1347734.1"/>
    </source>
</evidence>
<reference evidence="1" key="1">
    <citation type="submission" date="2021-06" db="EMBL/GenBank/DDBJ databases">
        <title>Parelaphostrongylus tenuis whole genome reference sequence.</title>
        <authorList>
            <person name="Garwood T.J."/>
            <person name="Larsen P.A."/>
            <person name="Fountain-Jones N.M."/>
            <person name="Garbe J.R."/>
            <person name="Macchietto M.G."/>
            <person name="Kania S.A."/>
            <person name="Gerhold R.W."/>
            <person name="Richards J.E."/>
            <person name="Wolf T.M."/>
        </authorList>
    </citation>
    <scope>NUCLEOTIDE SEQUENCE</scope>
    <source>
        <strain evidence="1">MNPRO001-30</strain>
        <tissue evidence="1">Meninges</tissue>
    </source>
</reference>
<dbReference type="AlphaFoldDB" id="A0AAD5MHF7"/>
<keyword evidence="2" id="KW-1185">Reference proteome</keyword>
<accession>A0AAD5MHF7</accession>
<organism evidence="1 2">
    <name type="scientific">Parelaphostrongylus tenuis</name>
    <name type="common">Meningeal worm</name>
    <dbReference type="NCBI Taxonomy" id="148309"/>
    <lineage>
        <taxon>Eukaryota</taxon>
        <taxon>Metazoa</taxon>
        <taxon>Ecdysozoa</taxon>
        <taxon>Nematoda</taxon>
        <taxon>Chromadorea</taxon>
        <taxon>Rhabditida</taxon>
        <taxon>Rhabditina</taxon>
        <taxon>Rhabditomorpha</taxon>
        <taxon>Strongyloidea</taxon>
        <taxon>Metastrongylidae</taxon>
        <taxon>Parelaphostrongylus</taxon>
    </lineage>
</organism>
<evidence type="ECO:0000313" key="2">
    <source>
        <dbReference type="Proteomes" id="UP001196413"/>
    </source>
</evidence>
<name>A0AAD5MHF7_PARTN</name>
<comment type="caution">
    <text evidence="1">The sequence shown here is derived from an EMBL/GenBank/DDBJ whole genome shotgun (WGS) entry which is preliminary data.</text>
</comment>
<sequence>MSVLLTSTDRISQNLVVIFSSKSISEQLFLAALEWTTTKDRKTHYVRRNRCGRDMVVAGMTSFMDPARYKRVRFYYMDDYPLRKHPKYLLIIL</sequence>